<name>A0ABY6HU74_9ARCH</name>
<dbReference type="EMBL" id="CP104013">
    <property type="protein sequence ID" value="UYP46893.1"/>
    <property type="molecule type" value="Genomic_DNA"/>
</dbReference>
<dbReference type="Proteomes" id="UP001208689">
    <property type="component" value="Chromosome"/>
</dbReference>
<gene>
    <name evidence="2" type="ORF">NEF87_003178</name>
</gene>
<accession>A0ABY6HU74</accession>
<evidence type="ECO:0000313" key="2">
    <source>
        <dbReference type="EMBL" id="UYP46893.1"/>
    </source>
</evidence>
<sequence length="277" mass="32392">MIEHNFQIFPSVGIKTEQKLRMAKIHTWQDVLQKPQPVSISRSIWERMKRLIPQFQQACQNFDIRSINQFISSDFHWQLIPNFLGKIAYLDIETTGLSFPSSHITTIAVYDGVKVHDFVRHKNLGDFPAFIAQFPAIATFYGKGFDVPFIQSEMGIKLPQVHFDLCFLLRRIGLRGGLKKIEKKVGLVREETDGVDGYTAVILWRKYRKTQDLRYLETLLAYNNDDVINLEFLLYYAYNQLILRENIQISKLILPKKAIPQPYHASREIVREVTRFK</sequence>
<dbReference type="Pfam" id="PF13482">
    <property type="entry name" value="RNase_H_2"/>
    <property type="match status" value="1"/>
</dbReference>
<dbReference type="PANTHER" id="PTHR38462">
    <property type="entry name" value="EXONUCLEASE-LIKE PROTEIN"/>
    <property type="match status" value="1"/>
</dbReference>
<organism evidence="2 3">
    <name type="scientific">Candidatus Lokiarchaeum ossiferum</name>
    <dbReference type="NCBI Taxonomy" id="2951803"/>
    <lineage>
        <taxon>Archaea</taxon>
        <taxon>Promethearchaeati</taxon>
        <taxon>Promethearchaeota</taxon>
        <taxon>Promethearchaeia</taxon>
        <taxon>Promethearchaeales</taxon>
        <taxon>Promethearchaeaceae</taxon>
        <taxon>Candidatus Lokiarchaeum</taxon>
    </lineage>
</organism>
<dbReference type="InterPro" id="IPR038720">
    <property type="entry name" value="YprB_RNase_H-like_dom"/>
</dbReference>
<proteinExistence type="predicted"/>
<keyword evidence="3" id="KW-1185">Reference proteome</keyword>
<reference evidence="2" key="1">
    <citation type="submission" date="2022-09" db="EMBL/GenBank/DDBJ databases">
        <title>Actin cytoskeleton and complex cell architecture in an #Asgard archaeon.</title>
        <authorList>
            <person name="Ponce Toledo R.I."/>
            <person name="Schleper C."/>
            <person name="Rodrigues Oliveira T."/>
            <person name="Wollweber F."/>
            <person name="Xu J."/>
            <person name="Rittmann S."/>
            <person name="Klingl A."/>
            <person name="Pilhofer M."/>
        </authorList>
    </citation>
    <scope>NUCLEOTIDE SEQUENCE</scope>
    <source>
        <strain evidence="2">B-35</strain>
    </source>
</reference>
<dbReference type="PANTHER" id="PTHR38462:SF1">
    <property type="entry name" value="YPRB RIBONUCLEASE H-LIKE DOMAIN-CONTAINING PROTEIN"/>
    <property type="match status" value="1"/>
</dbReference>
<evidence type="ECO:0000259" key="1">
    <source>
        <dbReference type="Pfam" id="PF13482"/>
    </source>
</evidence>
<evidence type="ECO:0000313" key="3">
    <source>
        <dbReference type="Proteomes" id="UP001208689"/>
    </source>
</evidence>
<dbReference type="InterPro" id="IPR012337">
    <property type="entry name" value="RNaseH-like_sf"/>
</dbReference>
<protein>
    <recommendedName>
        <fullName evidence="1">YprB ribonuclease H-like domain-containing protein</fullName>
    </recommendedName>
</protein>
<feature type="domain" description="YprB ribonuclease H-like" evidence="1">
    <location>
        <begin position="88"/>
        <end position="236"/>
    </location>
</feature>
<dbReference type="SUPFAM" id="SSF53098">
    <property type="entry name" value="Ribonuclease H-like"/>
    <property type="match status" value="1"/>
</dbReference>